<dbReference type="InterPro" id="IPR005135">
    <property type="entry name" value="Endo/exonuclease/phosphatase"/>
</dbReference>
<keyword evidence="3" id="KW-1185">Reference proteome</keyword>
<proteinExistence type="predicted"/>
<dbReference type="OrthoDB" id="416454at2759"/>
<dbReference type="Proteomes" id="UP000024635">
    <property type="component" value="Unassembled WGS sequence"/>
</dbReference>
<gene>
    <name evidence="2" type="primary">Acey_s0100.g3317</name>
    <name evidence="2" type="ORF">Y032_0100g3317</name>
</gene>
<dbReference type="PANTHER" id="PTHR33395">
    <property type="entry name" value="TRANSCRIPTASE, PUTATIVE-RELATED-RELATED"/>
    <property type="match status" value="1"/>
</dbReference>
<dbReference type="GO" id="GO:0061343">
    <property type="term" value="P:cell adhesion involved in heart morphogenesis"/>
    <property type="evidence" value="ECO:0007669"/>
    <property type="project" value="TreeGrafter"/>
</dbReference>
<evidence type="ECO:0000313" key="3">
    <source>
        <dbReference type="Proteomes" id="UP000024635"/>
    </source>
</evidence>
<feature type="domain" description="Endonuclease/exonuclease/phosphatase" evidence="1">
    <location>
        <begin position="64"/>
        <end position="169"/>
    </location>
</feature>
<reference evidence="3" key="1">
    <citation type="journal article" date="2015" name="Nat. Genet.">
        <title>The genome and transcriptome of the zoonotic hookworm Ancylostoma ceylanicum identify infection-specific gene families.</title>
        <authorList>
            <person name="Schwarz E.M."/>
            <person name="Hu Y."/>
            <person name="Antoshechkin I."/>
            <person name="Miller M.M."/>
            <person name="Sternberg P.W."/>
            <person name="Aroian R.V."/>
        </authorList>
    </citation>
    <scope>NUCLEOTIDE SEQUENCE</scope>
    <source>
        <strain evidence="3">HY135</strain>
    </source>
</reference>
<dbReference type="InterPro" id="IPR036691">
    <property type="entry name" value="Endo/exonu/phosph_ase_sf"/>
</dbReference>
<dbReference type="PANTHER" id="PTHR33395:SF22">
    <property type="entry name" value="REVERSE TRANSCRIPTASE DOMAIN-CONTAINING PROTEIN"/>
    <property type="match status" value="1"/>
</dbReference>
<dbReference type="GO" id="GO:0031012">
    <property type="term" value="C:extracellular matrix"/>
    <property type="evidence" value="ECO:0007669"/>
    <property type="project" value="TreeGrafter"/>
</dbReference>
<sequence length="222" mass="24548">MNSEVVGGLPFNIYRSDCPNKKGGGVCVLANASFDVRVCKHTKTLKADVLSIEVLSLDSISHVQFILVYRPPNSLKCDDEGLIELLSDLASMNDHIVILGDFNLQIDWISFKTTNSASHHFLKFFSDSGSTQNVNLPTCAKNLLDIVLTTVPLTSAVKQLPPLASSDHAVLQFEIPLYTSTLLLPAPDFLAADFSSLNQYFSDVNWLNLFDQYTSCSDVYYM</sequence>
<evidence type="ECO:0000259" key="1">
    <source>
        <dbReference type="Pfam" id="PF14529"/>
    </source>
</evidence>
<dbReference type="SUPFAM" id="SSF56219">
    <property type="entry name" value="DNase I-like"/>
    <property type="match status" value="1"/>
</dbReference>
<comment type="caution">
    <text evidence="2">The sequence shown here is derived from an EMBL/GenBank/DDBJ whole genome shotgun (WGS) entry which is preliminary data.</text>
</comment>
<accession>A0A016TIF9</accession>
<evidence type="ECO:0000313" key="2">
    <source>
        <dbReference type="EMBL" id="EYC02460.1"/>
    </source>
</evidence>
<dbReference type="AlphaFoldDB" id="A0A016TIF9"/>
<dbReference type="EMBL" id="JARK01001436">
    <property type="protein sequence ID" value="EYC02460.1"/>
    <property type="molecule type" value="Genomic_DNA"/>
</dbReference>
<dbReference type="GO" id="GO:0003824">
    <property type="term" value="F:catalytic activity"/>
    <property type="evidence" value="ECO:0007669"/>
    <property type="project" value="InterPro"/>
</dbReference>
<dbReference type="STRING" id="53326.A0A016TIF9"/>
<dbReference type="Pfam" id="PF14529">
    <property type="entry name" value="Exo_endo_phos_2"/>
    <property type="match status" value="1"/>
</dbReference>
<protein>
    <recommendedName>
        <fullName evidence="1">Endonuclease/exonuclease/phosphatase domain-containing protein</fullName>
    </recommendedName>
</protein>
<dbReference type="GO" id="GO:0007508">
    <property type="term" value="P:larval heart development"/>
    <property type="evidence" value="ECO:0007669"/>
    <property type="project" value="TreeGrafter"/>
</dbReference>
<name>A0A016TIF9_9BILA</name>
<organism evidence="2 3">
    <name type="scientific">Ancylostoma ceylanicum</name>
    <dbReference type="NCBI Taxonomy" id="53326"/>
    <lineage>
        <taxon>Eukaryota</taxon>
        <taxon>Metazoa</taxon>
        <taxon>Ecdysozoa</taxon>
        <taxon>Nematoda</taxon>
        <taxon>Chromadorea</taxon>
        <taxon>Rhabditida</taxon>
        <taxon>Rhabditina</taxon>
        <taxon>Rhabditomorpha</taxon>
        <taxon>Strongyloidea</taxon>
        <taxon>Ancylostomatidae</taxon>
        <taxon>Ancylostomatinae</taxon>
        <taxon>Ancylostoma</taxon>
    </lineage>
</organism>
<dbReference type="Gene3D" id="3.60.10.10">
    <property type="entry name" value="Endonuclease/exonuclease/phosphatase"/>
    <property type="match status" value="1"/>
</dbReference>